<evidence type="ECO:0000259" key="10">
    <source>
        <dbReference type="Pfam" id="PF12949"/>
    </source>
</evidence>
<evidence type="ECO:0000256" key="2">
    <source>
        <dbReference type="ARBA" id="ARBA00022553"/>
    </source>
</evidence>
<evidence type="ECO:0000256" key="7">
    <source>
        <dbReference type="SAM" id="MobiDB-lite"/>
    </source>
</evidence>
<keyword evidence="3 8" id="KW-0812">Transmembrane</keyword>
<sequence length="886" mass="99934">MDPKEYLDEGKYFEIPTQYYVLMPDFDPSSLKVAQLRGILFDNEVEFPSNAKKKELVHLFHENIGGGAVKPKKKSKARDLVILDAPPLKSIEIEDENEDMTTSPETAANTSISESAKGKKRKSMYSGLELKFSDSPTKGNVFEIDTDSESEILSPKKRSKTSRASTPQTETKKKAKSPRVKSPIVKSPEETPSKVVPPKVNSSNRSRASTPSKSSKAIVTPSKAAKSAVTPVKSALAKSTASPSGTVKLEPGSGSEHEHLSESTTGTPVASTRKSPQTVKPKTESPKIVSRSPVSWSAKDVYLAHSLPSFQTATQLSDVSDNATGFDLALKKLKQEDEHFNDTVALLSNISRDTSRHDHSRKDTTDADLAKLLGVDLHSVKPKPKGRRVISPRNPIIIQKKRLAYSETLSGNEEEKENVVSDEDVTDEESEDENEQSETESELRDEHEERKSESEGEDEHEESDTDDLNDTDRKKSQINGEKTKSKTQSRSKVLGTHSTKSSFRKSFFWFFLSLLSWTLLAAFTLFAYWYREQTFLVGYCGQEIYTTTIPDTPDTPGFLVEAGAYLDEHFRPQCVDCPQHARCFPNLEMGCYDDFVEFAPWYFPYMPVVDPTLKKCIPDTKRAEKIEIMIDVALDLLRARNAHKNCGRLPEDDVSAGIEMNDLHDLLLAMKAPYITLEEFEELWRRSVVELEKEPEIIVRQVTRFLQIYQPITNKEQVGIVDHVGSTIDTNNTVTETETTHKVFRSTSLSHVSLKCQLSNTMVSLVLKFRLTLAIFLLGVVTLLVAKVKYDRYKLHHQQLDTLYREVLSKLQRQARLARESSELPGYIGSIQLRDLILSDETNLARKMRLWEAVSRKVDRNTNVSHQLIEIHGEVMKVWEWISIIE</sequence>
<dbReference type="STRING" id="45354.A0A1L0CUW1"/>
<keyword evidence="4 8" id="KW-1133">Transmembrane helix</keyword>
<evidence type="ECO:0000313" key="12">
    <source>
        <dbReference type="Proteomes" id="UP000182334"/>
    </source>
</evidence>
<evidence type="ECO:0000259" key="9">
    <source>
        <dbReference type="Pfam" id="PF09402"/>
    </source>
</evidence>
<dbReference type="AlphaFoldDB" id="A0A1L0CUW1"/>
<dbReference type="Pfam" id="PF12949">
    <property type="entry name" value="HeH"/>
    <property type="match status" value="1"/>
</dbReference>
<feature type="domain" description="Man1/Src1-like C-terminal" evidence="9">
    <location>
        <begin position="519"/>
        <end position="883"/>
    </location>
</feature>
<dbReference type="OrthoDB" id="2503928at2759"/>
<keyword evidence="2" id="KW-0597">Phosphoprotein</keyword>
<organism evidence="11 12">
    <name type="scientific">Sungouiella intermedia</name>
    <dbReference type="NCBI Taxonomy" id="45354"/>
    <lineage>
        <taxon>Eukaryota</taxon>
        <taxon>Fungi</taxon>
        <taxon>Dikarya</taxon>
        <taxon>Ascomycota</taxon>
        <taxon>Saccharomycotina</taxon>
        <taxon>Pichiomycetes</taxon>
        <taxon>Metschnikowiaceae</taxon>
        <taxon>Sungouiella</taxon>
    </lineage>
</organism>
<dbReference type="InterPro" id="IPR018996">
    <property type="entry name" value="Man1/Src1-like_C"/>
</dbReference>
<accession>A0A1L0CUW1</accession>
<dbReference type="GO" id="GO:0003682">
    <property type="term" value="F:chromatin binding"/>
    <property type="evidence" value="ECO:0007669"/>
    <property type="project" value="InterPro"/>
</dbReference>
<dbReference type="Gene3D" id="1.10.10.1180">
    <property type="entry name" value="MAN1, winged-helix domain"/>
    <property type="match status" value="1"/>
</dbReference>
<evidence type="ECO:0000313" key="11">
    <source>
        <dbReference type="EMBL" id="SGZ46843.1"/>
    </source>
</evidence>
<feature type="compositionally biased region" description="Acidic residues" evidence="7">
    <location>
        <begin position="455"/>
        <end position="469"/>
    </location>
</feature>
<dbReference type="Pfam" id="PF09402">
    <property type="entry name" value="MSC"/>
    <property type="match status" value="1"/>
</dbReference>
<protein>
    <submittedName>
        <fullName evidence="11">CIC11C00000005498</fullName>
    </submittedName>
</protein>
<feature type="region of interest" description="Disordered" evidence="7">
    <location>
        <begin position="92"/>
        <end position="294"/>
    </location>
</feature>
<feature type="compositionally biased region" description="Polar residues" evidence="7">
    <location>
        <begin position="268"/>
        <end position="280"/>
    </location>
</feature>
<dbReference type="InterPro" id="IPR025856">
    <property type="entry name" value="HeH/LEM_domain"/>
</dbReference>
<evidence type="ECO:0000256" key="4">
    <source>
        <dbReference type="ARBA" id="ARBA00022989"/>
    </source>
</evidence>
<dbReference type="GO" id="GO:0005637">
    <property type="term" value="C:nuclear inner membrane"/>
    <property type="evidence" value="ECO:0007669"/>
    <property type="project" value="UniProtKB-SubCell"/>
</dbReference>
<feature type="transmembrane region" description="Helical" evidence="8">
    <location>
        <begin position="507"/>
        <end position="530"/>
    </location>
</feature>
<feature type="compositionally biased region" description="Polar residues" evidence="7">
    <location>
        <begin position="200"/>
        <end position="217"/>
    </location>
</feature>
<evidence type="ECO:0000256" key="3">
    <source>
        <dbReference type="ARBA" id="ARBA00022692"/>
    </source>
</evidence>
<dbReference type="PANTHER" id="PTHR47808">
    <property type="entry name" value="INNER NUCLEAR MEMBRANE PROTEIN HEH2-RELATED"/>
    <property type="match status" value="1"/>
</dbReference>
<dbReference type="EMBL" id="LT635756">
    <property type="protein sequence ID" value="SGZ46843.1"/>
    <property type="molecule type" value="Genomic_DNA"/>
</dbReference>
<dbReference type="InterPro" id="IPR041885">
    <property type="entry name" value="MAN1_winged_helix_dom"/>
</dbReference>
<feature type="domain" description="HeH/LEM" evidence="10">
    <location>
        <begin position="28"/>
        <end position="61"/>
    </location>
</feature>
<dbReference type="GO" id="GO:0034399">
    <property type="term" value="C:nuclear periphery"/>
    <property type="evidence" value="ECO:0007669"/>
    <property type="project" value="TreeGrafter"/>
</dbReference>
<reference evidence="11 12" key="1">
    <citation type="submission" date="2016-10" db="EMBL/GenBank/DDBJ databases">
        <authorList>
            <person name="de Groot N.N."/>
        </authorList>
    </citation>
    <scope>NUCLEOTIDE SEQUENCE [LARGE SCALE GENOMIC DNA]</scope>
    <source>
        <strain evidence="11 12">CBS 141442</strain>
    </source>
</reference>
<evidence type="ECO:0000256" key="1">
    <source>
        <dbReference type="ARBA" id="ARBA00004540"/>
    </source>
</evidence>
<dbReference type="InterPro" id="IPR036361">
    <property type="entry name" value="SAP_dom_sf"/>
</dbReference>
<feature type="transmembrane region" description="Helical" evidence="8">
    <location>
        <begin position="765"/>
        <end position="786"/>
    </location>
</feature>
<dbReference type="Gene3D" id="1.10.720.30">
    <property type="entry name" value="SAP domain"/>
    <property type="match status" value="1"/>
</dbReference>
<keyword evidence="12" id="KW-1185">Reference proteome</keyword>
<keyword evidence="6" id="KW-0539">Nucleus</keyword>
<evidence type="ECO:0000256" key="6">
    <source>
        <dbReference type="ARBA" id="ARBA00023242"/>
    </source>
</evidence>
<dbReference type="GO" id="GO:0005783">
    <property type="term" value="C:endoplasmic reticulum"/>
    <property type="evidence" value="ECO:0007669"/>
    <property type="project" value="TreeGrafter"/>
</dbReference>
<evidence type="ECO:0000256" key="5">
    <source>
        <dbReference type="ARBA" id="ARBA00023136"/>
    </source>
</evidence>
<name>A0A1L0CUW1_9ASCO</name>
<proteinExistence type="predicted"/>
<feature type="compositionally biased region" description="Acidic residues" evidence="7">
    <location>
        <begin position="412"/>
        <end position="440"/>
    </location>
</feature>
<dbReference type="Proteomes" id="UP000182334">
    <property type="component" value="Chromosome I"/>
</dbReference>
<dbReference type="CDD" id="cd12935">
    <property type="entry name" value="LEM_like"/>
    <property type="match status" value="1"/>
</dbReference>
<dbReference type="InterPro" id="IPR044780">
    <property type="entry name" value="Heh2/Src1"/>
</dbReference>
<comment type="subcellular location">
    <subcellularLocation>
        <location evidence="1">Nucleus inner membrane</location>
    </subcellularLocation>
</comment>
<evidence type="ECO:0000256" key="8">
    <source>
        <dbReference type="SAM" id="Phobius"/>
    </source>
</evidence>
<feature type="compositionally biased region" description="Basic and acidic residues" evidence="7">
    <location>
        <begin position="441"/>
        <end position="454"/>
    </location>
</feature>
<feature type="compositionally biased region" description="Polar residues" evidence="7">
    <location>
        <begin position="100"/>
        <end position="114"/>
    </location>
</feature>
<keyword evidence="5 8" id="KW-0472">Membrane</keyword>
<dbReference type="GO" id="GO:0071763">
    <property type="term" value="P:nuclear membrane organization"/>
    <property type="evidence" value="ECO:0007669"/>
    <property type="project" value="TreeGrafter"/>
</dbReference>
<feature type="region of interest" description="Disordered" evidence="7">
    <location>
        <begin position="408"/>
        <end position="493"/>
    </location>
</feature>
<gene>
    <name evidence="11" type="ORF">SAMEA4029010_CIC11G00000005498</name>
</gene>
<dbReference type="PANTHER" id="PTHR47808:SF2">
    <property type="entry name" value="LEM DOMAIN-CONTAINING PROTEIN 2"/>
    <property type="match status" value="1"/>
</dbReference>